<proteinExistence type="predicted"/>
<sequence length="403" mass="45403">MCTCKVLTWRSPPSVIALRSLNKARISMILSHILLITVWLSGPLQENLWLGDLRNEFQSEPISCVKANQEKVLQILQLLLDYPRPLSPMADPASSLFIGFGEAVAEKLINLKDVLQELKFSDNLQGTNHFTEEEDETQSGSKVAELLEEMLKRSWRHGDGLFSILNLPTPNISHYCRPKYPESLNSKRHTIYHLSLQKDQDTSWSTSMVPLTAVTSCYLDRWTMSIFHFHVAGKRLWLAWPPTKDNLRVYANWLKMHGGSLPVDVAITSLEGLEVLLVNENQVAWTFPPATLHAVITFSPAAAHIESYHTSACHFETAQLVASFLFQAFEGELLVSQSVMTIITRMLKEFRTADLACWEALGEMMDGHVFGLGSEILGWAGFMKERAVCLCEELEIASALIEE</sequence>
<gene>
    <name evidence="1" type="ORF">CVT26_006810</name>
</gene>
<evidence type="ECO:0000313" key="2">
    <source>
        <dbReference type="Proteomes" id="UP000284706"/>
    </source>
</evidence>
<dbReference type="EMBL" id="NHYE01001258">
    <property type="protein sequence ID" value="PPQ97408.1"/>
    <property type="molecule type" value="Genomic_DNA"/>
</dbReference>
<reference evidence="1 2" key="1">
    <citation type="journal article" date="2018" name="Evol. Lett.">
        <title>Horizontal gene cluster transfer increased hallucinogenic mushroom diversity.</title>
        <authorList>
            <person name="Reynolds H.T."/>
            <person name="Vijayakumar V."/>
            <person name="Gluck-Thaler E."/>
            <person name="Korotkin H.B."/>
            <person name="Matheny P.B."/>
            <person name="Slot J.C."/>
        </authorList>
    </citation>
    <scope>NUCLEOTIDE SEQUENCE [LARGE SCALE GENOMIC DNA]</scope>
    <source>
        <strain evidence="1 2">SRW20</strain>
    </source>
</reference>
<protein>
    <recommendedName>
        <fullName evidence="3">JmjC domain-containing protein</fullName>
    </recommendedName>
</protein>
<name>A0A409Y348_9AGAR</name>
<dbReference type="OrthoDB" id="3020126at2759"/>
<comment type="caution">
    <text evidence="1">The sequence shown here is derived from an EMBL/GenBank/DDBJ whole genome shotgun (WGS) entry which is preliminary data.</text>
</comment>
<evidence type="ECO:0008006" key="3">
    <source>
        <dbReference type="Google" id="ProtNLM"/>
    </source>
</evidence>
<evidence type="ECO:0000313" key="1">
    <source>
        <dbReference type="EMBL" id="PPQ97408.1"/>
    </source>
</evidence>
<dbReference type="InParanoid" id="A0A409Y348"/>
<keyword evidence="2" id="KW-1185">Reference proteome</keyword>
<organism evidence="1 2">
    <name type="scientific">Gymnopilus dilepis</name>
    <dbReference type="NCBI Taxonomy" id="231916"/>
    <lineage>
        <taxon>Eukaryota</taxon>
        <taxon>Fungi</taxon>
        <taxon>Dikarya</taxon>
        <taxon>Basidiomycota</taxon>
        <taxon>Agaricomycotina</taxon>
        <taxon>Agaricomycetes</taxon>
        <taxon>Agaricomycetidae</taxon>
        <taxon>Agaricales</taxon>
        <taxon>Agaricineae</taxon>
        <taxon>Hymenogastraceae</taxon>
        <taxon>Gymnopilus</taxon>
    </lineage>
</organism>
<dbReference type="AlphaFoldDB" id="A0A409Y348"/>
<dbReference type="Proteomes" id="UP000284706">
    <property type="component" value="Unassembled WGS sequence"/>
</dbReference>
<accession>A0A409Y348</accession>
<dbReference type="STRING" id="231916.A0A409Y348"/>